<dbReference type="PROSITE" id="PS01180">
    <property type="entry name" value="CUB"/>
    <property type="match status" value="2"/>
</dbReference>
<keyword evidence="10" id="KW-0677">Repeat</keyword>
<evidence type="ECO:0000259" key="25">
    <source>
        <dbReference type="PROSITE" id="PS01180"/>
    </source>
</evidence>
<dbReference type="PROSITE" id="PS00022">
    <property type="entry name" value="EGF_1"/>
    <property type="match status" value="4"/>
</dbReference>
<feature type="domain" description="EGF-like" evidence="26">
    <location>
        <begin position="471"/>
        <end position="509"/>
    </location>
</feature>
<dbReference type="AlphaFoldDB" id="A0A315VX39"/>
<keyword evidence="14 24" id="KW-1015">Disulfide bond</keyword>
<comment type="subunit">
    <text evidence="23">Interacts with AMN. Component of the cubam complex composed of one CUBN trimer and one AMN chain. The cubam complex can dimerize. Interacts with LRP2 in a dual-receptor complex in a calcium-dependent manner. Found in a complex with PID1/PCLI1, LRP1 and CUBNI. Interacts with LRP1 and PID1/PCLI1.</text>
</comment>
<dbReference type="InterPro" id="IPR024731">
    <property type="entry name" value="NELL2-like_EGF"/>
</dbReference>
<evidence type="ECO:0000256" key="17">
    <source>
        <dbReference type="ARBA" id="ARBA00023221"/>
    </source>
</evidence>
<evidence type="ECO:0000256" key="13">
    <source>
        <dbReference type="ARBA" id="ARBA00023136"/>
    </source>
</evidence>
<dbReference type="InterPro" id="IPR000859">
    <property type="entry name" value="CUB_dom"/>
</dbReference>
<evidence type="ECO:0000256" key="3">
    <source>
        <dbReference type="ARBA" id="ARBA00022475"/>
    </source>
</evidence>
<dbReference type="PROSITE" id="PS50026">
    <property type="entry name" value="EGF_3"/>
    <property type="match status" value="5"/>
</dbReference>
<evidence type="ECO:0000256" key="7">
    <source>
        <dbReference type="ARBA" id="ARBA00022628"/>
    </source>
</evidence>
<dbReference type="Pfam" id="PF12947">
    <property type="entry name" value="EGF_3"/>
    <property type="match status" value="1"/>
</dbReference>
<evidence type="ECO:0000256" key="5">
    <source>
        <dbReference type="ARBA" id="ARBA00022548"/>
    </source>
</evidence>
<dbReference type="PANTHER" id="PTHR47761">
    <property type="entry name" value="C-TYPE LECTIN-RELATED"/>
    <property type="match status" value="1"/>
</dbReference>
<evidence type="ECO:0000256" key="8">
    <source>
        <dbReference type="ARBA" id="ARBA00022685"/>
    </source>
</evidence>
<feature type="domain" description="EGF-like" evidence="26">
    <location>
        <begin position="205"/>
        <end position="241"/>
    </location>
</feature>
<evidence type="ECO:0000256" key="24">
    <source>
        <dbReference type="PROSITE-ProRule" id="PRU00076"/>
    </source>
</evidence>
<evidence type="ECO:0000256" key="21">
    <source>
        <dbReference type="ARBA" id="ARBA00023878"/>
    </source>
</evidence>
<keyword evidence="9" id="KW-0732">Signal</keyword>
<dbReference type="InterPro" id="IPR049883">
    <property type="entry name" value="NOTCH1_EGF-like"/>
</dbReference>
<dbReference type="SUPFAM" id="SSF57184">
    <property type="entry name" value="Growth factor receptor domain"/>
    <property type="match status" value="1"/>
</dbReference>
<dbReference type="CDD" id="cd00054">
    <property type="entry name" value="EGF_CA"/>
    <property type="match status" value="4"/>
</dbReference>
<feature type="disulfide bond" evidence="24">
    <location>
        <begin position="537"/>
        <end position="546"/>
    </location>
</feature>
<dbReference type="FunFam" id="2.10.25.10:FF:000429">
    <property type="entry name" value="Cubilin"/>
    <property type="match status" value="1"/>
</dbReference>
<dbReference type="SMART" id="SM00181">
    <property type="entry name" value="EGF"/>
    <property type="match status" value="8"/>
</dbReference>
<dbReference type="InterPro" id="IPR000152">
    <property type="entry name" value="EGF-type_Asp/Asn_hydroxyl_site"/>
</dbReference>
<dbReference type="FunFam" id="2.10.25.10:FF:000143">
    <property type="entry name" value="Protein crumbs 1"/>
    <property type="match status" value="1"/>
</dbReference>
<dbReference type="EMBL" id="NHOQ01000961">
    <property type="protein sequence ID" value="PWA27981.1"/>
    <property type="molecule type" value="Genomic_DNA"/>
</dbReference>
<feature type="domain" description="EGF-like" evidence="26">
    <location>
        <begin position="511"/>
        <end position="547"/>
    </location>
</feature>
<dbReference type="Pfam" id="PF00431">
    <property type="entry name" value="CUB"/>
    <property type="match status" value="2"/>
</dbReference>
<feature type="domain" description="CUB" evidence="25">
    <location>
        <begin position="677"/>
        <end position="735"/>
    </location>
</feature>
<dbReference type="Pfam" id="PF00008">
    <property type="entry name" value="EGF"/>
    <property type="match status" value="3"/>
</dbReference>
<evidence type="ECO:0000256" key="14">
    <source>
        <dbReference type="ARBA" id="ARBA00023157"/>
    </source>
</evidence>
<evidence type="ECO:0000259" key="26">
    <source>
        <dbReference type="PROSITE" id="PS50026"/>
    </source>
</evidence>
<evidence type="ECO:0000256" key="18">
    <source>
        <dbReference type="ARBA" id="ARBA00023228"/>
    </source>
</evidence>
<dbReference type="SMART" id="SM00179">
    <property type="entry name" value="EGF_CA"/>
    <property type="match status" value="7"/>
</dbReference>
<keyword evidence="13" id="KW-0472">Membrane</keyword>
<dbReference type="GO" id="GO:0031419">
    <property type="term" value="F:cobalamin binding"/>
    <property type="evidence" value="ECO:0007669"/>
    <property type="project" value="UniProtKB-KW"/>
</dbReference>
<dbReference type="SUPFAM" id="SSF49854">
    <property type="entry name" value="Spermadhesin, CUB domain"/>
    <property type="match status" value="2"/>
</dbReference>
<reference evidence="27 28" key="1">
    <citation type="journal article" date="2018" name="G3 (Bethesda)">
        <title>A High-Quality Reference Genome for the Invasive Mosquitofish Gambusia affinis Using a Chicago Library.</title>
        <authorList>
            <person name="Hoffberg S.L."/>
            <person name="Troendle N.J."/>
            <person name="Glenn T.C."/>
            <person name="Mahmud O."/>
            <person name="Louha S."/>
            <person name="Chalopin D."/>
            <person name="Bennetzen J.L."/>
            <person name="Mauricio R."/>
        </authorList>
    </citation>
    <scope>NUCLEOTIDE SEQUENCE [LARGE SCALE GENOMIC DNA]</scope>
    <source>
        <strain evidence="27">NE01/NJP1002.9</strain>
        <tissue evidence="27">Muscle</tissue>
    </source>
</reference>
<protein>
    <recommendedName>
        <fullName evidence="21">Cubilin</fullName>
    </recommendedName>
</protein>
<dbReference type="GO" id="GO:0005768">
    <property type="term" value="C:endosome"/>
    <property type="evidence" value="ECO:0007669"/>
    <property type="project" value="UniProtKB-SubCell"/>
</dbReference>
<evidence type="ECO:0000256" key="2">
    <source>
        <dbReference type="ARBA" id="ARBA00004236"/>
    </source>
</evidence>
<feature type="disulfide bond" evidence="24">
    <location>
        <begin position="231"/>
        <end position="240"/>
    </location>
</feature>
<evidence type="ECO:0000256" key="19">
    <source>
        <dbReference type="ARBA" id="ARBA00023285"/>
    </source>
</evidence>
<evidence type="ECO:0000256" key="15">
    <source>
        <dbReference type="ARBA" id="ARBA00023166"/>
    </source>
</evidence>
<keyword evidence="6" id="KW-0597">Phosphoprotein</keyword>
<name>A0A315VX39_GAMAF</name>
<dbReference type="InterPro" id="IPR018097">
    <property type="entry name" value="EGF_Ca-bd_CS"/>
</dbReference>
<dbReference type="FunFam" id="2.60.120.290:FF:000013">
    <property type="entry name" value="Membrane frizzled-related protein"/>
    <property type="match status" value="1"/>
</dbReference>
<dbReference type="GO" id="GO:0008203">
    <property type="term" value="P:cholesterol metabolic process"/>
    <property type="evidence" value="ECO:0007669"/>
    <property type="project" value="UniProtKB-KW"/>
</dbReference>
<evidence type="ECO:0000256" key="10">
    <source>
        <dbReference type="ARBA" id="ARBA00022737"/>
    </source>
</evidence>
<evidence type="ECO:0000256" key="20">
    <source>
        <dbReference type="ARBA" id="ARBA00023765"/>
    </source>
</evidence>
<dbReference type="GO" id="GO:0016324">
    <property type="term" value="C:apical plasma membrane"/>
    <property type="evidence" value="ECO:0007669"/>
    <property type="project" value="UniProtKB-ARBA"/>
</dbReference>
<dbReference type="InterPro" id="IPR000742">
    <property type="entry name" value="EGF"/>
</dbReference>
<dbReference type="CDD" id="cd00041">
    <property type="entry name" value="CUB"/>
    <property type="match status" value="2"/>
</dbReference>
<evidence type="ECO:0000256" key="23">
    <source>
        <dbReference type="ARBA" id="ARBA00049703"/>
    </source>
</evidence>
<dbReference type="InterPro" id="IPR053119">
    <property type="entry name" value="Cubilin_domain"/>
</dbReference>
<dbReference type="PROSITE" id="PS01187">
    <property type="entry name" value="EGF_CA"/>
    <property type="match status" value="3"/>
</dbReference>
<accession>A0A315VX39</accession>
<evidence type="ECO:0000256" key="12">
    <source>
        <dbReference type="ARBA" id="ARBA00023098"/>
    </source>
</evidence>
<evidence type="ECO:0000256" key="6">
    <source>
        <dbReference type="ARBA" id="ARBA00022553"/>
    </source>
</evidence>
<keyword evidence="12" id="KW-0443">Lipid metabolism</keyword>
<proteinExistence type="predicted"/>
<dbReference type="Pfam" id="PF07645">
    <property type="entry name" value="EGF_CA"/>
    <property type="match status" value="2"/>
</dbReference>
<dbReference type="FunFam" id="2.10.25.10:FF:000004">
    <property type="entry name" value="Neurogenic locus notch 1"/>
    <property type="match status" value="1"/>
</dbReference>
<feature type="disulfide bond" evidence="24">
    <location>
        <begin position="499"/>
        <end position="508"/>
    </location>
</feature>
<dbReference type="InterPro" id="IPR009030">
    <property type="entry name" value="Growth_fac_rcpt_cys_sf"/>
</dbReference>
<evidence type="ECO:0000256" key="11">
    <source>
        <dbReference type="ARBA" id="ARBA00022753"/>
    </source>
</evidence>
<dbReference type="FunFam" id="2.10.25.10:FF:000260">
    <property type="entry name" value="Notch receptor 4"/>
    <property type="match status" value="1"/>
</dbReference>
<evidence type="ECO:0000313" key="27">
    <source>
        <dbReference type="EMBL" id="PWA27981.1"/>
    </source>
</evidence>
<sequence length="802" mass="86463">MVEEEAGCACVATIDCGNLRHPLAVGRNNGLIFLLHVTLTSTSTVLLVSNHLLILGISLFTRPTPYIQWVAQSHHPRNPVSMAGTPQPSWLLLCLVFLLYGLPGEPMDNSQLTQPRMLSENGHLVFKTGDNKEIRFEPSSSGRVKVGNEDLTQLLSQIKANKEDIDDIKTHGGAIPPEISNNLNQLNTKVTTLGNQVTELQQTVQRVSCSSNPCQNGGTCLNLLNSYHCLCPSNWAGVNCASDVNECQAFAGTLQGCQNGATCVNSPGSFTCQCSPEWSGNLCTVRYDDCRNGGQDLCVHGLCIDSDRVVSGQPKYQCICESGWEAPAGNPACVSDVDECNLPTKPCSSNPPVPCYNTQGSFYCGACPAGWQGNGYSCQDVDECLTNNGGCSTTPMVQCMNTMGSFHCGPCPPGYEGDGRTCTQSNICSSNNGGCHPLAICSSNLGSAFPLCTCPQGYTGNGYGPSGCTQISNICETNNPCVNGHCTSTTSASGYICNCNPGWQGIHCDQNINECLSNPCQNGGTCTDSINGFTCTCTAQWTGPFCQTPQQGDPGCGGTFTDSEGILISPNWPNNYAHNRQCIYLITLPPGEQVALNFTNIDLENHSDCSFDYVEVETFIGDLVRDGRMETDPLIGKYCGSILPALIRSSSNSLWIRFKSDSSVSRAGFRAVYSVACGGTLSGTGEFRSPYHPNPYPHNKVCEWVINQQEGYVVTLNFLSFDVEGGSCRFDFVEVNWWYEFSIQRHANTFGGAGAQKKCGAEVGLKQSKLLLLLLRNNKIEVNECQFAQQVLVPLKGKANRF</sequence>
<feature type="domain" description="CUB" evidence="25">
    <location>
        <begin position="556"/>
        <end position="676"/>
    </location>
</feature>
<comment type="function">
    <text evidence="22">Endocytic receptor which plays a role in lipoprotein, vitamin and iron metabolism by facilitating their uptake. Acts together with LRP2 to mediate endocytosis of high-density lipoproteins, GC, hemoglobin, ALB, TF and SCGB1A1. Acts together with AMN to mediate endocytosis of the CBLIF-cobalamin complex. Binds to ALB, MB, Kappa and lambda-light chains, TF, hemoglobin, GC, SCGB1A1, APOA1, high density lipoprotein, and the CBLIF-cobalamin complex. Ligand binding requires calcium. Serves as important transporter in several absorptive epithelia, including intestine, renal proximal tubules and embryonic yolk sac. May play an important role in the development of the peri-implantation embryo through internalization of APOA1 and cholesterol. Binds to LGALS3 at the maternal-fetal interface.</text>
</comment>
<keyword evidence="3" id="KW-1003">Cell membrane</keyword>
<evidence type="ECO:0000313" key="28">
    <source>
        <dbReference type="Proteomes" id="UP000250572"/>
    </source>
</evidence>
<dbReference type="FunFam" id="2.10.25.10:FF:000379">
    <property type="entry name" value="Cubilin"/>
    <property type="match status" value="1"/>
</dbReference>
<organism evidence="27 28">
    <name type="scientific">Gambusia affinis</name>
    <name type="common">Western mosquitofish</name>
    <name type="synonym">Heterandria affinis</name>
    <dbReference type="NCBI Taxonomy" id="33528"/>
    <lineage>
        <taxon>Eukaryota</taxon>
        <taxon>Metazoa</taxon>
        <taxon>Chordata</taxon>
        <taxon>Craniata</taxon>
        <taxon>Vertebrata</taxon>
        <taxon>Euteleostomi</taxon>
        <taxon>Actinopterygii</taxon>
        <taxon>Neopterygii</taxon>
        <taxon>Teleostei</taxon>
        <taxon>Neoteleostei</taxon>
        <taxon>Acanthomorphata</taxon>
        <taxon>Ovalentaria</taxon>
        <taxon>Atherinomorphae</taxon>
        <taxon>Cyprinodontiformes</taxon>
        <taxon>Poeciliidae</taxon>
        <taxon>Poeciliinae</taxon>
        <taxon>Gambusia</taxon>
    </lineage>
</organism>
<comment type="caution">
    <text evidence="27">The sequence shown here is derived from an EMBL/GenBank/DDBJ whole genome shotgun (WGS) entry which is preliminary data.</text>
</comment>
<dbReference type="CDD" id="cd22201">
    <property type="entry name" value="cubilin_NTD"/>
    <property type="match status" value="1"/>
</dbReference>
<keyword evidence="11" id="KW-0967">Endosome</keyword>
<dbReference type="PROSITE" id="PS01186">
    <property type="entry name" value="EGF_2"/>
    <property type="match status" value="1"/>
</dbReference>
<dbReference type="SUPFAM" id="SSF57196">
    <property type="entry name" value="EGF/Laminin"/>
    <property type="match status" value="4"/>
</dbReference>
<keyword evidence="17" id="KW-0753">Steroid metabolism</keyword>
<keyword evidence="28" id="KW-1185">Reference proteome</keyword>
<keyword evidence="18" id="KW-0458">Lysosome</keyword>
<dbReference type="GO" id="GO:0005765">
    <property type="term" value="C:lysosomal membrane"/>
    <property type="evidence" value="ECO:0007669"/>
    <property type="project" value="UniProtKB-SubCell"/>
</dbReference>
<keyword evidence="8" id="KW-0165">Cleavage on pair of basic residues</keyword>
<keyword evidence="16" id="KW-0325">Glycoprotein</keyword>
<evidence type="ECO:0000256" key="4">
    <source>
        <dbReference type="ARBA" id="ARBA00022536"/>
    </source>
</evidence>
<dbReference type="InterPro" id="IPR001881">
    <property type="entry name" value="EGF-like_Ca-bd_dom"/>
</dbReference>
<keyword evidence="5" id="KW-0153">Cholesterol metabolism</keyword>
<keyword evidence="4 24" id="KW-0245">EGF-like domain</keyword>
<dbReference type="PANTHER" id="PTHR47761:SF1">
    <property type="entry name" value="C-TYPE LECTIN-RELATED"/>
    <property type="match status" value="1"/>
</dbReference>
<keyword evidence="7" id="KW-0846">Cobalamin</keyword>
<dbReference type="Proteomes" id="UP000250572">
    <property type="component" value="Unassembled WGS sequence"/>
</dbReference>
<keyword evidence="19" id="KW-0170">Cobalt</keyword>
<comment type="caution">
    <text evidence="24">Lacks conserved residue(s) required for the propagation of feature annotation.</text>
</comment>
<feature type="disulfide bond" evidence="24">
    <location>
        <begin position="274"/>
        <end position="283"/>
    </location>
</feature>
<dbReference type="Gene3D" id="2.10.25.10">
    <property type="entry name" value="Laminin"/>
    <property type="match status" value="7"/>
</dbReference>
<evidence type="ECO:0000256" key="1">
    <source>
        <dbReference type="ARBA" id="ARBA00004177"/>
    </source>
</evidence>
<evidence type="ECO:0000256" key="9">
    <source>
        <dbReference type="ARBA" id="ARBA00022729"/>
    </source>
</evidence>
<dbReference type="PROSITE" id="PS00010">
    <property type="entry name" value="ASX_HYDROXYL"/>
    <property type="match status" value="3"/>
</dbReference>
<comment type="subcellular location">
    <subcellularLocation>
        <location evidence="2">Cell membrane</location>
    </subcellularLocation>
    <subcellularLocation>
        <location evidence="1">Endosome</location>
    </subcellularLocation>
    <subcellularLocation>
        <location evidence="20">Lysosome membrane</location>
        <topology evidence="20">Peripheral membrane protein</topology>
    </subcellularLocation>
</comment>
<gene>
    <name evidence="27" type="ORF">CCH79_00017539</name>
</gene>
<evidence type="ECO:0000256" key="22">
    <source>
        <dbReference type="ARBA" id="ARBA00049611"/>
    </source>
</evidence>
<dbReference type="GO" id="GO:0005509">
    <property type="term" value="F:calcium ion binding"/>
    <property type="evidence" value="ECO:0007669"/>
    <property type="project" value="InterPro"/>
</dbReference>
<keyword evidence="15" id="KW-1207">Sterol metabolism</keyword>
<feature type="domain" description="EGF-like" evidence="26">
    <location>
        <begin position="424"/>
        <end position="469"/>
    </location>
</feature>
<dbReference type="Gene3D" id="2.60.120.290">
    <property type="entry name" value="Spermadhesin, CUB domain"/>
    <property type="match status" value="2"/>
</dbReference>
<dbReference type="InterPro" id="IPR035914">
    <property type="entry name" value="Sperma_CUB_dom_sf"/>
</dbReference>
<feature type="domain" description="EGF-like" evidence="26">
    <location>
        <begin position="243"/>
        <end position="284"/>
    </location>
</feature>
<feature type="disulfide bond" evidence="24">
    <location>
        <begin position="435"/>
        <end position="452"/>
    </location>
</feature>
<evidence type="ECO:0000256" key="16">
    <source>
        <dbReference type="ARBA" id="ARBA00023180"/>
    </source>
</evidence>
<dbReference type="SMART" id="SM00042">
    <property type="entry name" value="CUB"/>
    <property type="match status" value="2"/>
</dbReference>